<dbReference type="PANTHER" id="PTHR12241">
    <property type="entry name" value="TUBULIN POLYGLUTAMYLASE"/>
    <property type="match status" value="1"/>
</dbReference>
<keyword evidence="2" id="KW-0547">Nucleotide-binding</keyword>
<dbReference type="GeneID" id="112691613"/>
<dbReference type="RefSeq" id="XP_025421710.1">
    <property type="nucleotide sequence ID" value="XM_025565925.1"/>
</dbReference>
<dbReference type="Gene3D" id="3.30.470.20">
    <property type="entry name" value="ATP-grasp fold, B domain"/>
    <property type="match status" value="1"/>
</dbReference>
<dbReference type="PANTHER" id="PTHR12241:SF162">
    <property type="entry name" value="TUBULIN MONOGLUTAMYLASE TTLL4"/>
    <property type="match status" value="1"/>
</dbReference>
<dbReference type="GO" id="GO:0070740">
    <property type="term" value="F:tubulin-glutamic acid ligase activity"/>
    <property type="evidence" value="ECO:0007669"/>
    <property type="project" value="TreeGrafter"/>
</dbReference>
<keyword evidence="3" id="KW-0067">ATP-binding</keyword>
<evidence type="ECO:0000313" key="5">
    <source>
        <dbReference type="RefSeq" id="XP_025421710.1"/>
    </source>
</evidence>
<dbReference type="AlphaFoldDB" id="A0A8B8GFS8"/>
<keyword evidence="4" id="KW-1185">Reference proteome</keyword>
<dbReference type="GO" id="GO:0036064">
    <property type="term" value="C:ciliary basal body"/>
    <property type="evidence" value="ECO:0007669"/>
    <property type="project" value="TreeGrafter"/>
</dbReference>
<reference evidence="5" key="1">
    <citation type="submission" date="2025-08" db="UniProtKB">
        <authorList>
            <consortium name="RefSeq"/>
        </authorList>
    </citation>
    <scope>IDENTIFICATION</scope>
    <source>
        <tissue evidence="5">Whole body</tissue>
    </source>
</reference>
<dbReference type="SUPFAM" id="SSF56059">
    <property type="entry name" value="Glutathione synthetase ATP-binding domain-like"/>
    <property type="match status" value="1"/>
</dbReference>
<gene>
    <name evidence="5" type="primary">LOC112691613</name>
</gene>
<dbReference type="InterPro" id="IPR004344">
    <property type="entry name" value="TTL/TTLL_fam"/>
</dbReference>
<dbReference type="Proteomes" id="UP000694846">
    <property type="component" value="Unplaced"/>
</dbReference>
<evidence type="ECO:0000256" key="2">
    <source>
        <dbReference type="ARBA" id="ARBA00022741"/>
    </source>
</evidence>
<dbReference type="GO" id="GO:0015631">
    <property type="term" value="F:tubulin binding"/>
    <property type="evidence" value="ECO:0007669"/>
    <property type="project" value="TreeGrafter"/>
</dbReference>
<dbReference type="GO" id="GO:0005524">
    <property type="term" value="F:ATP binding"/>
    <property type="evidence" value="ECO:0007669"/>
    <property type="project" value="UniProtKB-KW"/>
</dbReference>
<dbReference type="Pfam" id="PF03133">
    <property type="entry name" value="TTL"/>
    <property type="match status" value="1"/>
</dbReference>
<evidence type="ECO:0000313" key="4">
    <source>
        <dbReference type="Proteomes" id="UP000694846"/>
    </source>
</evidence>
<evidence type="ECO:0000256" key="1">
    <source>
        <dbReference type="ARBA" id="ARBA00022598"/>
    </source>
</evidence>
<keyword evidence="1" id="KW-0436">Ligase</keyword>
<accession>A0A8B8GFS8</accession>
<dbReference type="PROSITE" id="PS51221">
    <property type="entry name" value="TTL"/>
    <property type="match status" value="1"/>
</dbReference>
<dbReference type="OrthoDB" id="202825at2759"/>
<dbReference type="GO" id="GO:0000226">
    <property type="term" value="P:microtubule cytoskeleton organization"/>
    <property type="evidence" value="ECO:0007669"/>
    <property type="project" value="TreeGrafter"/>
</dbReference>
<evidence type="ECO:0000256" key="3">
    <source>
        <dbReference type="ARBA" id="ARBA00022840"/>
    </source>
</evidence>
<proteinExistence type="predicted"/>
<organism evidence="4 5">
    <name type="scientific">Sipha flava</name>
    <name type="common">yellow sugarcane aphid</name>
    <dbReference type="NCBI Taxonomy" id="143950"/>
    <lineage>
        <taxon>Eukaryota</taxon>
        <taxon>Metazoa</taxon>
        <taxon>Ecdysozoa</taxon>
        <taxon>Arthropoda</taxon>
        <taxon>Hexapoda</taxon>
        <taxon>Insecta</taxon>
        <taxon>Pterygota</taxon>
        <taxon>Neoptera</taxon>
        <taxon>Paraneoptera</taxon>
        <taxon>Hemiptera</taxon>
        <taxon>Sternorrhyncha</taxon>
        <taxon>Aphidomorpha</taxon>
        <taxon>Aphidoidea</taxon>
        <taxon>Aphididae</taxon>
        <taxon>Sipha</taxon>
    </lineage>
</organism>
<name>A0A8B8GFS8_9HEMI</name>
<sequence>MACYFVDEHNADNAKAVTDRAECKHVIALVQPVNLLLALFNLPFLTGNDNARSMIMHNHILNSSVPLTSENTQKTLCGHLHQKINHSSERLLKLAPYPILGTDPSLKNLNFSNKLSRSLHSIDTQKTLDANLHQKINLISDRQLKLALFPILDTDPSLKNLNFSNKLSRSLHSIGNQKEKNISVQHSALRLSLFSNMPPYIRFSSHDIKGESFPKDLQNVLKWKLRPISPIVVRHIIENSGFKLVRSELCLVNNLNNPSVTKDQCHQNYVSLQKHYGVTPPIFDVFSGFMTLPRSQSNDWFGTWDKQMNSLYFKTLRDQQKFNHFPGTFEIGHKDKLWKNLHRLMLIYGEDQFGFIPTSYILPHDLRILKQVWKKNDKWIIKPPASARGTGIRVISKWSQIPRNRYLVVQRYIDNPFLINDTKFDLRLYILITSINPLRLYLYENGLVRFASVKYSSDLTTISDRYMHLTNYSINRLGSQYTENEDADACQGHKWTLRSLWKYMEKERKLDVKKIWDSLTDLVIKTVISGELPISQKCSSNLGNRYNAYELFGIDVLFDDDLKPWILEVNISPSLHTSSPLDVAVKGPLVKDLMNMVGYHIPNKMSLTTYNTLLKMLRVKSRLCYDKRLYTFNLSAKERKKQEYFANVKSREEYIDSILEDLLPDDVRHLITYEDELTEIGSFQKVFPTNSSFKYHEFFDGPRYYNMLFDAWECKYSKNREEGIAVLEKLCQLKVHLEVSNINEE</sequence>
<protein>
    <submittedName>
        <fullName evidence="5">Tubulin polyglutamylase TTLL4-like</fullName>
    </submittedName>
</protein>